<name>A0A139BNC0_9PROT</name>
<gene>
    <name evidence="1" type="ORF">AWT59_3379</name>
</gene>
<proteinExistence type="predicted"/>
<dbReference type="EMBL" id="LSLI01000227">
    <property type="protein sequence ID" value="KXS30497.1"/>
    <property type="molecule type" value="Genomic_DNA"/>
</dbReference>
<organism evidence="1 2">
    <name type="scientific">Candidatus Gallionella acididurans</name>
    <dbReference type="NCBI Taxonomy" id="1796491"/>
    <lineage>
        <taxon>Bacteria</taxon>
        <taxon>Pseudomonadati</taxon>
        <taxon>Pseudomonadota</taxon>
        <taxon>Betaproteobacteria</taxon>
        <taxon>Nitrosomonadales</taxon>
        <taxon>Gallionellaceae</taxon>
        <taxon>Gallionella</taxon>
    </lineage>
</organism>
<reference evidence="1 2" key="1">
    <citation type="submission" date="2016-02" db="EMBL/GenBank/DDBJ databases">
        <authorList>
            <person name="Wen L."/>
            <person name="He K."/>
            <person name="Yang H."/>
        </authorList>
    </citation>
    <scope>NUCLEOTIDE SEQUENCE [LARGE SCALE GENOMIC DNA]</scope>
    <source>
        <strain evidence="1">ShG14-8</strain>
    </source>
</reference>
<evidence type="ECO:0000313" key="2">
    <source>
        <dbReference type="Proteomes" id="UP000070578"/>
    </source>
</evidence>
<dbReference type="Proteomes" id="UP000070578">
    <property type="component" value="Unassembled WGS sequence"/>
</dbReference>
<reference evidence="1 2" key="2">
    <citation type="submission" date="2016-03" db="EMBL/GenBank/DDBJ databases">
        <title>New uncultured bacterium of the family Gallionellaceae from acid mine drainage: description and reconstruction of genome based on metagenomic analysis of microbial community.</title>
        <authorList>
            <person name="Kadnikov V."/>
            <person name="Ivasenko D."/>
            <person name="Beletsky A."/>
            <person name="Mardanov A."/>
            <person name="Danilova E."/>
            <person name="Pimenov N."/>
            <person name="Karnachuk O."/>
            <person name="Ravin N."/>
        </authorList>
    </citation>
    <scope>NUCLEOTIDE SEQUENCE [LARGE SCALE GENOMIC DNA]</scope>
    <source>
        <strain evidence="1">ShG14-8</strain>
    </source>
</reference>
<protein>
    <submittedName>
        <fullName evidence="1">Uncharacterized protein</fullName>
    </submittedName>
</protein>
<accession>A0A139BNC0</accession>
<dbReference type="AlphaFoldDB" id="A0A139BNC0"/>
<evidence type="ECO:0000313" key="1">
    <source>
        <dbReference type="EMBL" id="KXS30497.1"/>
    </source>
</evidence>
<sequence length="151" mass="17170">MNQNRRTNHDIEQSHSYGILQLKFLAYFSSEQVAGLAGSGLACLSLEQVADFNWNTPSKIQIAFLRMLHFCGVFGSALEWMLRKKASTRMHWLEVIHITHRPLSGNAQCLAYLAASVGRNFLPGSQHMIHIAGQTKILAGHFFKKRFHFDR</sequence>
<comment type="caution">
    <text evidence="1">The sequence shown here is derived from an EMBL/GenBank/DDBJ whole genome shotgun (WGS) entry which is preliminary data.</text>
</comment>